<dbReference type="AlphaFoldDB" id="A0AAU8HJ23"/>
<reference evidence="2" key="2">
    <citation type="submission" date="2024-06" db="EMBL/GenBank/DDBJ databases">
        <title>Micromonospora mangrovi CCTCC AA 2012012 genome sequences.</title>
        <authorList>
            <person name="Gao J."/>
        </authorList>
    </citation>
    <scope>NUCLEOTIDE SEQUENCE</scope>
    <source>
        <strain evidence="2">CCTCC AA 2012012</strain>
    </source>
</reference>
<dbReference type="EMBL" id="CP157762">
    <property type="protein sequence ID" value="XBP94756.1"/>
    <property type="molecule type" value="Genomic_DNA"/>
</dbReference>
<gene>
    <name evidence="2" type="ORF">ABUL08_04995</name>
    <name evidence="1" type="ORF">VK199_04965</name>
</gene>
<dbReference type="EMBL" id="CP159342">
    <property type="protein sequence ID" value="XCH75457.1"/>
    <property type="molecule type" value="Genomic_DNA"/>
</dbReference>
<name>A0AAU8HJ23_9ACTN</name>
<evidence type="ECO:0000313" key="2">
    <source>
        <dbReference type="EMBL" id="XCH75457.1"/>
    </source>
</evidence>
<dbReference type="RefSeq" id="WP_350934954.1">
    <property type="nucleotide sequence ID" value="NZ_CP157762.1"/>
</dbReference>
<protein>
    <submittedName>
        <fullName evidence="2">Uncharacterized protein</fullName>
    </submittedName>
</protein>
<organism evidence="2">
    <name type="scientific">Micromonospora sp. CCTCC AA 2012012</name>
    <dbReference type="NCBI Taxonomy" id="3111921"/>
    <lineage>
        <taxon>Bacteria</taxon>
        <taxon>Bacillati</taxon>
        <taxon>Actinomycetota</taxon>
        <taxon>Actinomycetes</taxon>
        <taxon>Micromonosporales</taxon>
        <taxon>Micromonosporaceae</taxon>
        <taxon>Micromonospora</taxon>
    </lineage>
</organism>
<sequence length="188" mass="19757">MLSFTVVHTLSACLLAANADADLLGWGQPATLLLLHDQPAAGPAGLREIRSLEFPLRREDLPTDATGLPTLLQRLADALHYPSATAPYRATLAAISGRIRACAPDARLLAWAACYDDIPTLGGPARRIDAVDIDGRAYQLTHLRGEDHPLLLVDDTPDPGTPGTRPGLAALLAATAQDTRPTTCGGTA</sequence>
<accession>A0AAU8HJ23</accession>
<reference evidence="1" key="1">
    <citation type="submission" date="2024-01" db="EMBL/GenBank/DDBJ databases">
        <title>The genome sequence of Micromonospora mangrovi CCTCC AA 2012012.</title>
        <authorList>
            <person name="Gao J."/>
        </authorList>
    </citation>
    <scope>NUCLEOTIDE SEQUENCE</scope>
    <source>
        <strain evidence="1">CCTCC AA 2012012</strain>
    </source>
</reference>
<proteinExistence type="predicted"/>
<evidence type="ECO:0000313" key="1">
    <source>
        <dbReference type="EMBL" id="XBP94756.1"/>
    </source>
</evidence>